<feature type="region of interest" description="Disordered" evidence="13">
    <location>
        <begin position="186"/>
        <end position="288"/>
    </location>
</feature>
<dbReference type="PANTHER" id="PTHR23234">
    <property type="entry name" value="ZNF44 PROTEIN"/>
    <property type="match status" value="1"/>
</dbReference>
<dbReference type="GO" id="GO:0045595">
    <property type="term" value="P:regulation of cell differentiation"/>
    <property type="evidence" value="ECO:0007669"/>
    <property type="project" value="UniProtKB-ARBA"/>
</dbReference>
<feature type="compositionally biased region" description="Acidic residues" evidence="13">
    <location>
        <begin position="246"/>
        <end position="256"/>
    </location>
</feature>
<keyword evidence="4" id="KW-0479">Metal-binding</keyword>
<dbReference type="SMART" id="SM00355">
    <property type="entry name" value="ZnF_C2H2"/>
    <property type="match status" value="10"/>
</dbReference>
<feature type="compositionally biased region" description="Polar residues" evidence="13">
    <location>
        <begin position="200"/>
        <end position="209"/>
    </location>
</feature>
<keyword evidence="11" id="KW-0539">Nucleus</keyword>
<feature type="domain" description="C2H2-type" evidence="14">
    <location>
        <begin position="526"/>
        <end position="553"/>
    </location>
</feature>
<feature type="domain" description="C2H2-type" evidence="14">
    <location>
        <begin position="435"/>
        <end position="462"/>
    </location>
</feature>
<dbReference type="GeneTree" id="ENSGT01150000286959"/>
<evidence type="ECO:0000256" key="13">
    <source>
        <dbReference type="SAM" id="MobiDB-lite"/>
    </source>
</evidence>
<dbReference type="InterPro" id="IPR036236">
    <property type="entry name" value="Znf_C2H2_sf"/>
</dbReference>
<feature type="compositionally biased region" description="Basic and acidic residues" evidence="13">
    <location>
        <begin position="76"/>
        <end position="86"/>
    </location>
</feature>
<feature type="domain" description="C2H2-type" evidence="14">
    <location>
        <begin position="295"/>
        <end position="322"/>
    </location>
</feature>
<dbReference type="GO" id="GO:0008270">
    <property type="term" value="F:zinc ion binding"/>
    <property type="evidence" value="ECO:0007669"/>
    <property type="project" value="UniProtKB-KW"/>
</dbReference>
<dbReference type="FunFam" id="3.30.160.60:FF:001370">
    <property type="entry name" value="Zinc finger protein"/>
    <property type="match status" value="1"/>
</dbReference>
<reference evidence="15" key="2">
    <citation type="submission" date="2025-09" db="UniProtKB">
        <authorList>
            <consortium name="Ensembl"/>
        </authorList>
    </citation>
    <scope>IDENTIFICATION</scope>
</reference>
<feature type="compositionally biased region" description="Polar residues" evidence="13">
    <location>
        <begin position="114"/>
        <end position="131"/>
    </location>
</feature>
<dbReference type="SUPFAM" id="SSF57667">
    <property type="entry name" value="beta-beta-alpha zinc fingers"/>
    <property type="match status" value="5"/>
</dbReference>
<evidence type="ECO:0000256" key="11">
    <source>
        <dbReference type="ARBA" id="ARBA00023242"/>
    </source>
</evidence>
<proteinExistence type="inferred from homology"/>
<accession>A0A3Q2TAB8</accession>
<keyword evidence="8" id="KW-0805">Transcription regulation</keyword>
<dbReference type="Ensembl" id="ENSFHET00000031816.1">
    <property type="protein sequence ID" value="ENSFHEP00000012010.1"/>
    <property type="gene ID" value="ENSFHEG00000013471.1"/>
</dbReference>
<dbReference type="InterPro" id="IPR013087">
    <property type="entry name" value="Znf_C2H2_type"/>
</dbReference>
<evidence type="ECO:0000256" key="7">
    <source>
        <dbReference type="ARBA" id="ARBA00022833"/>
    </source>
</evidence>
<dbReference type="GeneID" id="105939464"/>
<evidence type="ECO:0000313" key="15">
    <source>
        <dbReference type="Ensembl" id="ENSFHEP00000012010.1"/>
    </source>
</evidence>
<feature type="domain" description="C2H2-type" evidence="14">
    <location>
        <begin position="351"/>
        <end position="378"/>
    </location>
</feature>
<feature type="domain" description="C2H2-type" evidence="14">
    <location>
        <begin position="463"/>
        <end position="490"/>
    </location>
</feature>
<comment type="function">
    <text evidence="1">May be involved in transcriptional regulation.</text>
</comment>
<sequence>MESQDSKTQSSFIEFVKKETQVIPGQQLLVVKEEVRHDWSCSLYPHDSKPPHMKEEVKLNVKNEKEKPEFSVCSHIKPEDKKREPPTCRLAEQMETEPGEEDCGKPEPGRNPSPICSFQESEVTIHQTDQQLLGMKREAPRDLTSDMNQKDPQAPHIKEEDEELWIGEEGEQLIVKIVDDEKLSSLSENYHMKPEESRETSAPSKNSAVQIKKEPDGDCGKPTPRRNPRPNTRIQSKNRENASDSSDTEVSGEDDNCVSRCSADKSSGSSVKKKRSRKKQNSDTQTGVKAEKKSFACEDCGKTFPYQCHLKSHMRLHTGEKPFACADCGKTFYQQYQLNCHMTVHTGEKPFSCDFCGKTFPYQCHLKSHLRLHTGERPFACGNCGKAFTELKDLKRHMRCHTGEKPFQCEVCSKKFSLKGALKRHMMIHNGEKPFACTDCDRHFRFNADLQAHMLTHLGIKPFACAYCNAKFTRKGSLLLHVRHHTGENLLTCDICEEKFVRKCDLDNHMPVHSRAQRVPSGNENFVCDECGKRFVEKSRLTRHMITHTGEKPFSCDVCCARFSRQEHVKRHKMTRHSMIRSSEETKNYTGTQEETQNYTESQEETQNYSGTHEEAQSYTRMCEETKNDAEVQEETQNYTPQYMNI</sequence>
<feature type="domain" description="C2H2-type" evidence="14">
    <location>
        <begin position="407"/>
        <end position="434"/>
    </location>
</feature>
<evidence type="ECO:0000256" key="10">
    <source>
        <dbReference type="ARBA" id="ARBA00023163"/>
    </source>
</evidence>
<keyword evidence="5" id="KW-0677">Repeat</keyword>
<dbReference type="GO" id="GO:0000122">
    <property type="term" value="P:negative regulation of transcription by RNA polymerase II"/>
    <property type="evidence" value="ECO:0007669"/>
    <property type="project" value="UniProtKB-ARBA"/>
</dbReference>
<evidence type="ECO:0000256" key="2">
    <source>
        <dbReference type="ARBA" id="ARBA00004123"/>
    </source>
</evidence>
<evidence type="ECO:0000313" key="16">
    <source>
        <dbReference type="Proteomes" id="UP000265000"/>
    </source>
</evidence>
<feature type="compositionally biased region" description="Basic and acidic residues" evidence="13">
    <location>
        <begin position="190"/>
        <end position="199"/>
    </location>
</feature>
<evidence type="ECO:0000256" key="1">
    <source>
        <dbReference type="ARBA" id="ARBA00003767"/>
    </source>
</evidence>
<dbReference type="FunFam" id="3.30.160.60:FF:000065">
    <property type="entry name" value="B-cell CLL/lymphoma 6, member B"/>
    <property type="match status" value="1"/>
</dbReference>
<evidence type="ECO:0000256" key="8">
    <source>
        <dbReference type="ARBA" id="ARBA00023015"/>
    </source>
</evidence>
<feature type="domain" description="C2H2-type" evidence="14">
    <location>
        <begin position="491"/>
        <end position="518"/>
    </location>
</feature>
<evidence type="ECO:0000256" key="4">
    <source>
        <dbReference type="ARBA" id="ARBA00022723"/>
    </source>
</evidence>
<keyword evidence="6 12" id="KW-0863">Zinc-finger</keyword>
<dbReference type="FunFam" id="3.30.160.60:FF:000733">
    <property type="entry name" value="Zinc finger protein 236 variant"/>
    <property type="match status" value="1"/>
</dbReference>
<keyword evidence="9" id="KW-0238">DNA-binding</keyword>
<keyword evidence="7" id="KW-0862">Zinc</keyword>
<feature type="region of interest" description="Disordered" evidence="13">
    <location>
        <begin position="61"/>
        <end position="167"/>
    </location>
</feature>
<dbReference type="Proteomes" id="UP000265000">
    <property type="component" value="Unplaced"/>
</dbReference>
<dbReference type="PANTHER" id="PTHR23234:SF8">
    <property type="entry name" value="C2H2-TYPE DOMAIN-CONTAINING PROTEIN"/>
    <property type="match status" value="1"/>
</dbReference>
<dbReference type="OrthoDB" id="4748970at2759"/>
<dbReference type="PROSITE" id="PS00028">
    <property type="entry name" value="ZINC_FINGER_C2H2_1"/>
    <property type="match status" value="9"/>
</dbReference>
<feature type="region of interest" description="Disordered" evidence="13">
    <location>
        <begin position="583"/>
        <end position="610"/>
    </location>
</feature>
<dbReference type="FunFam" id="3.30.160.60:FF:000624">
    <property type="entry name" value="zinc finger protein 697"/>
    <property type="match status" value="1"/>
</dbReference>
<evidence type="ECO:0000256" key="9">
    <source>
        <dbReference type="ARBA" id="ARBA00023125"/>
    </source>
</evidence>
<dbReference type="InterPro" id="IPR050758">
    <property type="entry name" value="Znf_C2H2-type"/>
</dbReference>
<name>A0A3Q2TAB8_FUNHE</name>
<keyword evidence="10" id="KW-0804">Transcription</keyword>
<organism evidence="15 16">
    <name type="scientific">Fundulus heteroclitus</name>
    <name type="common">Killifish</name>
    <name type="synonym">Mummichog</name>
    <dbReference type="NCBI Taxonomy" id="8078"/>
    <lineage>
        <taxon>Eukaryota</taxon>
        <taxon>Metazoa</taxon>
        <taxon>Chordata</taxon>
        <taxon>Craniata</taxon>
        <taxon>Vertebrata</taxon>
        <taxon>Euteleostomi</taxon>
        <taxon>Actinopterygii</taxon>
        <taxon>Neopterygii</taxon>
        <taxon>Teleostei</taxon>
        <taxon>Neoteleostei</taxon>
        <taxon>Acanthomorphata</taxon>
        <taxon>Ovalentaria</taxon>
        <taxon>Atherinomorphae</taxon>
        <taxon>Cyprinodontiformes</taxon>
        <taxon>Fundulidae</taxon>
        <taxon>Fundulus</taxon>
    </lineage>
</organism>
<evidence type="ECO:0000256" key="5">
    <source>
        <dbReference type="ARBA" id="ARBA00022737"/>
    </source>
</evidence>
<dbReference type="FunFam" id="3.30.160.60:FF:000446">
    <property type="entry name" value="Zinc finger protein"/>
    <property type="match status" value="1"/>
</dbReference>
<dbReference type="FunFam" id="3.30.160.60:FF:000912">
    <property type="entry name" value="Zinc finger protein 660"/>
    <property type="match status" value="1"/>
</dbReference>
<dbReference type="FunFam" id="3.30.160.60:FF:000478">
    <property type="entry name" value="Zinc finger protein 133"/>
    <property type="match status" value="1"/>
</dbReference>
<dbReference type="FunFam" id="3.30.160.60:FF:001480">
    <property type="entry name" value="Si:cabz01071911.3"/>
    <property type="match status" value="1"/>
</dbReference>
<evidence type="ECO:0000256" key="12">
    <source>
        <dbReference type="PROSITE-ProRule" id="PRU00042"/>
    </source>
</evidence>
<dbReference type="Gene3D" id="3.30.160.60">
    <property type="entry name" value="Classic Zinc Finger"/>
    <property type="match status" value="10"/>
</dbReference>
<comment type="similarity">
    <text evidence="3">Belongs to the krueppel C2H2-type zinc-finger protein family.</text>
</comment>
<dbReference type="AlphaFoldDB" id="A0A3Q2TAB8"/>
<feature type="compositionally biased region" description="Polar residues" evidence="13">
    <location>
        <begin position="588"/>
        <end position="610"/>
    </location>
</feature>
<protein>
    <submittedName>
        <fullName evidence="15">Zinc finger protein 157-like</fullName>
    </submittedName>
</protein>
<dbReference type="GO" id="GO:0003690">
    <property type="term" value="F:double-stranded DNA binding"/>
    <property type="evidence" value="ECO:0007669"/>
    <property type="project" value="UniProtKB-ARBA"/>
</dbReference>
<dbReference type="STRING" id="8078.ENSFHEP00000012010"/>
<feature type="domain" description="C2H2-type" evidence="14">
    <location>
        <begin position="554"/>
        <end position="582"/>
    </location>
</feature>
<evidence type="ECO:0000256" key="6">
    <source>
        <dbReference type="ARBA" id="ARBA00022771"/>
    </source>
</evidence>
<dbReference type="GO" id="GO:0005634">
    <property type="term" value="C:nucleus"/>
    <property type="evidence" value="ECO:0007669"/>
    <property type="project" value="UniProtKB-SubCell"/>
</dbReference>
<evidence type="ECO:0000259" key="14">
    <source>
        <dbReference type="PROSITE" id="PS50157"/>
    </source>
</evidence>
<reference evidence="15" key="1">
    <citation type="submission" date="2025-08" db="UniProtKB">
        <authorList>
            <consortium name="Ensembl"/>
        </authorList>
    </citation>
    <scope>IDENTIFICATION</scope>
</reference>
<feature type="domain" description="C2H2-type" evidence="14">
    <location>
        <begin position="379"/>
        <end position="406"/>
    </location>
</feature>
<dbReference type="FunFam" id="3.30.160.60:FF:000097">
    <property type="entry name" value="Zinc finger protein"/>
    <property type="match status" value="1"/>
</dbReference>
<feature type="domain" description="C2H2-type" evidence="14">
    <location>
        <begin position="323"/>
        <end position="350"/>
    </location>
</feature>
<comment type="subcellular location">
    <subcellularLocation>
        <location evidence="2">Nucleus</location>
    </subcellularLocation>
</comment>
<dbReference type="PROSITE" id="PS50157">
    <property type="entry name" value="ZINC_FINGER_C2H2_2"/>
    <property type="match status" value="10"/>
</dbReference>
<evidence type="ECO:0000256" key="3">
    <source>
        <dbReference type="ARBA" id="ARBA00006991"/>
    </source>
</evidence>
<feature type="compositionally biased region" description="Basic and acidic residues" evidence="13">
    <location>
        <begin position="135"/>
        <end position="144"/>
    </location>
</feature>
<dbReference type="Pfam" id="PF00096">
    <property type="entry name" value="zf-C2H2"/>
    <property type="match status" value="8"/>
</dbReference>
<keyword evidence="16" id="KW-1185">Reference proteome</keyword>